<dbReference type="PANTHER" id="PTHR11709:SF394">
    <property type="entry name" value="FI03373P-RELATED"/>
    <property type="match status" value="1"/>
</dbReference>
<dbReference type="InterPro" id="IPR011707">
    <property type="entry name" value="Cu-oxidase-like_N"/>
</dbReference>
<organism evidence="8 9">
    <name type="scientific">Halobacillus trueperi</name>
    <dbReference type="NCBI Taxonomy" id="156205"/>
    <lineage>
        <taxon>Bacteria</taxon>
        <taxon>Bacillati</taxon>
        <taxon>Bacillota</taxon>
        <taxon>Bacilli</taxon>
        <taxon>Bacillales</taxon>
        <taxon>Bacillaceae</taxon>
        <taxon>Halobacillus</taxon>
    </lineage>
</organism>
<evidence type="ECO:0000256" key="4">
    <source>
        <dbReference type="SAM" id="Phobius"/>
    </source>
</evidence>
<sequence>MWEVEVVKRMWFGSFMIIALIAVGVWVFFQSPFMQEKSAGEINSSEQGQSILDIQPIEAGSRPTKQFELTAKETDWEIQTGESVNAWTYNGTVPGEALRVQQGDFVQVELHNELEVPVTIHWHGVILPNRMDGVPGVTQDAVEPGESFTYEFIAEDAGTYWYHSHQHSSLQVDKGLYGPLVVEGKGEKPEHDEVFILDEWAVNQDRENWTNMGGMMMGSMQGDGEADTKEMYDTFTVNGKAGDAIDPLRMEEGETARLRFVNAGYQLHRLVFPEGSMEMLAVDAEPVQNSGERNVLEIAPGERIDVLYTKGEEGEIIGETPSVENSQDMQILVLSSDSDGENLQVKAEDAATSKGTSHASKDLLFETVPDVDVSYNMDLSMGMNMGEGMTWQINDRVFPDTPPIQVEKGDIVRVDITNEGRLNHPMHLHGHRFQVEAEDGGAVVKDLINVKPGESYTIYFEADNKGEWLFHCHDNNHADRGMVTIVDYTSVFSPFELNQTNQP</sequence>
<dbReference type="PROSITE" id="PS00080">
    <property type="entry name" value="MULTICOPPER_OXIDASE2"/>
    <property type="match status" value="1"/>
</dbReference>
<feature type="transmembrane region" description="Helical" evidence="4">
    <location>
        <begin position="12"/>
        <end position="29"/>
    </location>
</feature>
<accession>A0A3D8V9S6</accession>
<name>A0A3D8V9S6_9BACI</name>
<evidence type="ECO:0000259" key="5">
    <source>
        <dbReference type="Pfam" id="PF00394"/>
    </source>
</evidence>
<evidence type="ECO:0000313" key="9">
    <source>
        <dbReference type="Proteomes" id="UP000257032"/>
    </source>
</evidence>
<dbReference type="SUPFAM" id="SSF49503">
    <property type="entry name" value="Cupredoxins"/>
    <property type="match status" value="3"/>
</dbReference>
<dbReference type="Gene3D" id="2.60.40.420">
    <property type="entry name" value="Cupredoxins - blue copper proteins"/>
    <property type="match status" value="2"/>
</dbReference>
<comment type="caution">
    <text evidence="8">The sequence shown here is derived from an EMBL/GenBank/DDBJ whole genome shotgun (WGS) entry which is preliminary data.</text>
</comment>
<dbReference type="AlphaFoldDB" id="A0A3D8V9S6"/>
<dbReference type="InterPro" id="IPR002355">
    <property type="entry name" value="Cu_oxidase_Cu_BS"/>
</dbReference>
<reference evidence="8 9" key="1">
    <citation type="submission" date="2018-08" db="EMBL/GenBank/DDBJ databases">
        <title>Genome sequence of strict halophilic Halobacillus trueperi SS1 isolated from Lunsu, a salty water body of North West Himalayas.</title>
        <authorList>
            <person name="Gupta S."/>
            <person name="Sharma P."/>
            <person name="Dev K."/>
            <person name="Baumler D."/>
            <person name="Sourirajan A."/>
        </authorList>
    </citation>
    <scope>NUCLEOTIDE SEQUENCE [LARGE SCALE GENOMIC DNA]</scope>
    <source>
        <strain evidence="8 9">SS1</strain>
    </source>
</reference>
<feature type="domain" description="Plastocyanin-like" evidence="6">
    <location>
        <begin position="389"/>
        <end position="486"/>
    </location>
</feature>
<dbReference type="Pfam" id="PF00394">
    <property type="entry name" value="Cu-oxidase"/>
    <property type="match status" value="1"/>
</dbReference>
<dbReference type="PROSITE" id="PS00079">
    <property type="entry name" value="MULTICOPPER_OXIDASE1"/>
    <property type="match status" value="1"/>
</dbReference>
<evidence type="ECO:0000259" key="6">
    <source>
        <dbReference type="Pfam" id="PF07731"/>
    </source>
</evidence>
<dbReference type="GO" id="GO:0005507">
    <property type="term" value="F:copper ion binding"/>
    <property type="evidence" value="ECO:0007669"/>
    <property type="project" value="InterPro"/>
</dbReference>
<keyword evidence="4" id="KW-0472">Membrane</keyword>
<dbReference type="PANTHER" id="PTHR11709">
    <property type="entry name" value="MULTI-COPPER OXIDASE"/>
    <property type="match status" value="1"/>
</dbReference>
<dbReference type="CDD" id="cd04202">
    <property type="entry name" value="CuRO_D2_2dMcoN_like"/>
    <property type="match status" value="1"/>
</dbReference>
<evidence type="ECO:0000259" key="7">
    <source>
        <dbReference type="Pfam" id="PF07732"/>
    </source>
</evidence>
<evidence type="ECO:0000256" key="3">
    <source>
        <dbReference type="ARBA" id="ARBA00023008"/>
    </source>
</evidence>
<dbReference type="Proteomes" id="UP000257032">
    <property type="component" value="Unassembled WGS sequence"/>
</dbReference>
<proteinExistence type="predicted"/>
<evidence type="ECO:0000313" key="8">
    <source>
        <dbReference type="EMBL" id="RDY66043.1"/>
    </source>
</evidence>
<dbReference type="InterPro" id="IPR011706">
    <property type="entry name" value="Cu-oxidase_C"/>
</dbReference>
<dbReference type="InterPro" id="IPR008972">
    <property type="entry name" value="Cupredoxin"/>
</dbReference>
<gene>
    <name evidence="8" type="ORF">DXT76_21500</name>
</gene>
<keyword evidence="1" id="KW-0479">Metal-binding</keyword>
<evidence type="ECO:0000256" key="2">
    <source>
        <dbReference type="ARBA" id="ARBA00023002"/>
    </source>
</evidence>
<dbReference type="EMBL" id="QTLC01000100">
    <property type="protein sequence ID" value="RDY66043.1"/>
    <property type="molecule type" value="Genomic_DNA"/>
</dbReference>
<feature type="domain" description="Plastocyanin-like" evidence="7">
    <location>
        <begin position="72"/>
        <end position="185"/>
    </location>
</feature>
<keyword evidence="3" id="KW-0186">Copper</keyword>
<dbReference type="InterPro" id="IPR045087">
    <property type="entry name" value="Cu-oxidase_fam"/>
</dbReference>
<evidence type="ECO:0000256" key="1">
    <source>
        <dbReference type="ARBA" id="ARBA00022723"/>
    </source>
</evidence>
<dbReference type="Pfam" id="PF07732">
    <property type="entry name" value="Cu-oxidase_3"/>
    <property type="match status" value="1"/>
</dbReference>
<protein>
    <submittedName>
        <fullName evidence="8">Multicopper oxidase family protein</fullName>
    </submittedName>
</protein>
<keyword evidence="2" id="KW-0560">Oxidoreductase</keyword>
<dbReference type="CDD" id="cd13861">
    <property type="entry name" value="CuRO_1_CumA_like"/>
    <property type="match status" value="1"/>
</dbReference>
<keyword evidence="4" id="KW-0812">Transmembrane</keyword>
<keyword evidence="4" id="KW-1133">Transmembrane helix</keyword>
<dbReference type="GO" id="GO:0016491">
    <property type="term" value="F:oxidoreductase activity"/>
    <property type="evidence" value="ECO:0007669"/>
    <property type="project" value="UniProtKB-KW"/>
</dbReference>
<feature type="domain" description="Plastocyanin-like" evidence="5">
    <location>
        <begin position="223"/>
        <end position="309"/>
    </location>
</feature>
<dbReference type="InterPro" id="IPR033138">
    <property type="entry name" value="Cu_oxidase_CS"/>
</dbReference>
<dbReference type="Pfam" id="PF07731">
    <property type="entry name" value="Cu-oxidase_2"/>
    <property type="match status" value="1"/>
</dbReference>
<dbReference type="InterPro" id="IPR001117">
    <property type="entry name" value="Cu-oxidase_2nd"/>
</dbReference>